<organism evidence="3 4">
    <name type="scientific">Dissulfurirhabdus thermomarina</name>
    <dbReference type="NCBI Taxonomy" id="1765737"/>
    <lineage>
        <taxon>Bacteria</taxon>
        <taxon>Deltaproteobacteria</taxon>
        <taxon>Dissulfurirhabdaceae</taxon>
        <taxon>Dissulfurirhabdus</taxon>
    </lineage>
</organism>
<dbReference type="EMBL" id="JAAGRR010000004">
    <property type="protein sequence ID" value="NDY41409.1"/>
    <property type="molecule type" value="Genomic_DNA"/>
</dbReference>
<dbReference type="NCBIfam" id="TIGR01905">
    <property type="entry name" value="paired_CXXCH_1"/>
    <property type="match status" value="5"/>
</dbReference>
<dbReference type="Gene3D" id="3.90.10.10">
    <property type="entry name" value="Cytochrome C3"/>
    <property type="match status" value="1"/>
</dbReference>
<dbReference type="InterPro" id="IPR010177">
    <property type="entry name" value="Paired_CXXCH_1"/>
</dbReference>
<evidence type="ECO:0000313" key="3">
    <source>
        <dbReference type="EMBL" id="NDY41409.1"/>
    </source>
</evidence>
<feature type="domain" description="Doubled CXXCH motif" evidence="2">
    <location>
        <begin position="98"/>
        <end position="138"/>
    </location>
</feature>
<sequence length="455" mass="48193">MPRPPLRAAAAFAAAFLCALPGPGPAAAACVTGDCHAGLTRHRVLHPPAAEGECTACHEPTGAPHPGTGPPGFRTAGEGGAALCARCHEKRGTGKNVHDPVAAGDCTACHDPHGAETEGLVRAGPGGAPVCLDCHEAEAFTRAAVHGPVAAGDCTACHDPHESPEPALLRRKGPALCFGCHSDFAAALARAPVRHTALDRRGCTACHDPHSAAQGHLLRRPMPGLCFECHPAMERTYRSAAVKHKPLYREESCGTCHGAHYADAPGLLPEKELELCLGCHGKDDETRSHPLRNIRKEIKGKRHLHGPLAEGRCSPCHEPHGSDNFRLLTGPYPAAFYAPYADGTYGFCLRCHERNLLRFAETTLYTRFRDGKRNLHVRHTASGRKGRTCRACHAPHAADAPHLLADEGAPFGGWRIPLRFTPLPDGGRCAPGCHRPLSYSRSGKGAAGTGRGNTP</sequence>
<dbReference type="SUPFAM" id="SSF48695">
    <property type="entry name" value="Multiheme cytochromes"/>
    <property type="match status" value="2"/>
</dbReference>
<keyword evidence="4" id="KW-1185">Reference proteome</keyword>
<feature type="chain" id="PRO_5027022901" evidence="1">
    <location>
        <begin position="29"/>
        <end position="455"/>
    </location>
</feature>
<dbReference type="RefSeq" id="WP_163297570.1">
    <property type="nucleotide sequence ID" value="NZ_JAAGRR010000004.1"/>
</dbReference>
<evidence type="ECO:0000256" key="1">
    <source>
        <dbReference type="SAM" id="SignalP"/>
    </source>
</evidence>
<keyword evidence="1" id="KW-0732">Signal</keyword>
<feature type="domain" description="Doubled CXXCH motif" evidence="2">
    <location>
        <begin position="244"/>
        <end position="284"/>
    </location>
</feature>
<feature type="domain" description="Doubled CXXCH motif" evidence="2">
    <location>
        <begin position="146"/>
        <end position="185"/>
    </location>
</feature>
<feature type="signal peptide" evidence="1">
    <location>
        <begin position="1"/>
        <end position="28"/>
    </location>
</feature>
<name>A0A6N9TK03_DISTH</name>
<comment type="caution">
    <text evidence="3">The sequence shown here is derived from an EMBL/GenBank/DDBJ whole genome shotgun (WGS) entry which is preliminary data.</text>
</comment>
<dbReference type="PANTHER" id="PTHR39425:SF1">
    <property type="entry name" value="CYTOCHROME C7-LIKE DOMAIN-CONTAINING PROTEIN"/>
    <property type="match status" value="1"/>
</dbReference>
<dbReference type="Proteomes" id="UP000469346">
    <property type="component" value="Unassembled WGS sequence"/>
</dbReference>
<protein>
    <submittedName>
        <fullName evidence="3">Cytochrome C</fullName>
    </submittedName>
</protein>
<dbReference type="PROSITE" id="PS51257">
    <property type="entry name" value="PROKAR_LIPOPROTEIN"/>
    <property type="match status" value="1"/>
</dbReference>
<gene>
    <name evidence="3" type="ORF">G3N55_00895</name>
</gene>
<dbReference type="InterPro" id="IPR036280">
    <property type="entry name" value="Multihaem_cyt_sf"/>
</dbReference>
<feature type="domain" description="Doubled CXXCH motif" evidence="2">
    <location>
        <begin position="46"/>
        <end position="90"/>
    </location>
</feature>
<dbReference type="PANTHER" id="PTHR39425">
    <property type="entry name" value="LIPOPROTEIN CYTOCHROME C"/>
    <property type="match status" value="1"/>
</dbReference>
<feature type="domain" description="Doubled CXXCH motif" evidence="2">
    <location>
        <begin position="195"/>
        <end position="233"/>
    </location>
</feature>
<feature type="domain" description="Doubled CXXCH motif" evidence="2">
    <location>
        <begin position="305"/>
        <end position="354"/>
    </location>
</feature>
<feature type="domain" description="Doubled CXXCH motif" evidence="2">
    <location>
        <begin position="386"/>
        <end position="408"/>
    </location>
</feature>
<dbReference type="AlphaFoldDB" id="A0A6N9TK03"/>
<reference evidence="3 4" key="1">
    <citation type="submission" date="2020-02" db="EMBL/GenBank/DDBJ databases">
        <title>Comparative genomics of sulfur disproportionating microorganisms.</title>
        <authorList>
            <person name="Ward L.M."/>
            <person name="Bertran E."/>
            <person name="Johnston D.T."/>
        </authorList>
    </citation>
    <scope>NUCLEOTIDE SEQUENCE [LARGE SCALE GENOMIC DNA]</scope>
    <source>
        <strain evidence="3 4">DSM 100025</strain>
    </source>
</reference>
<evidence type="ECO:0000313" key="4">
    <source>
        <dbReference type="Proteomes" id="UP000469346"/>
    </source>
</evidence>
<accession>A0A6N9TK03</accession>
<dbReference type="Gene3D" id="1.10.1130.10">
    <property type="entry name" value="Flavocytochrome C3, Chain A"/>
    <property type="match status" value="2"/>
</dbReference>
<proteinExistence type="predicted"/>
<evidence type="ECO:0000259" key="2">
    <source>
        <dbReference type="Pfam" id="PF09699"/>
    </source>
</evidence>
<dbReference type="Pfam" id="PF09699">
    <property type="entry name" value="Paired_CXXCH_1"/>
    <property type="match status" value="7"/>
</dbReference>